<sequence length="100" mass="10765">MTSLFYEGSSSKVKRCCCTTPSFTFFQESLGQGGMALMCNLACKHPSDIGKCELQGSEKVSLTCVQGDKAPTGIVDELKIPLFLNLKSQMEMTLLEASSG</sequence>
<reference evidence="1 2" key="1">
    <citation type="journal article" date="2018" name="PLoS Genet.">
        <title>Population sequencing reveals clonal diversity and ancestral inbreeding in the grapevine cultivar Chardonnay.</title>
        <authorList>
            <person name="Roach M.J."/>
            <person name="Johnson D.L."/>
            <person name="Bohlmann J."/>
            <person name="van Vuuren H.J."/>
            <person name="Jones S.J."/>
            <person name="Pretorius I.S."/>
            <person name="Schmidt S.A."/>
            <person name="Borneman A.R."/>
        </authorList>
    </citation>
    <scope>NUCLEOTIDE SEQUENCE [LARGE SCALE GENOMIC DNA]</scope>
    <source>
        <strain evidence="2">cv. Chardonnay</strain>
        <tissue evidence="1">Leaf</tissue>
    </source>
</reference>
<organism evidence="1 2">
    <name type="scientific">Vitis vinifera</name>
    <name type="common">Grape</name>
    <dbReference type="NCBI Taxonomy" id="29760"/>
    <lineage>
        <taxon>Eukaryota</taxon>
        <taxon>Viridiplantae</taxon>
        <taxon>Streptophyta</taxon>
        <taxon>Embryophyta</taxon>
        <taxon>Tracheophyta</taxon>
        <taxon>Spermatophyta</taxon>
        <taxon>Magnoliopsida</taxon>
        <taxon>eudicotyledons</taxon>
        <taxon>Gunneridae</taxon>
        <taxon>Pentapetalae</taxon>
        <taxon>rosids</taxon>
        <taxon>Vitales</taxon>
        <taxon>Vitaceae</taxon>
        <taxon>Viteae</taxon>
        <taxon>Vitis</taxon>
    </lineage>
</organism>
<dbReference type="EMBL" id="QGNW01001961">
    <property type="protein sequence ID" value="RVW27235.1"/>
    <property type="molecule type" value="Genomic_DNA"/>
</dbReference>
<name>A0A438CVK0_VITVI</name>
<comment type="caution">
    <text evidence="1">The sequence shown here is derived from an EMBL/GenBank/DDBJ whole genome shotgun (WGS) entry which is preliminary data.</text>
</comment>
<dbReference type="Proteomes" id="UP000288805">
    <property type="component" value="Unassembled WGS sequence"/>
</dbReference>
<protein>
    <submittedName>
        <fullName evidence="1">Uncharacterized protein</fullName>
    </submittedName>
</protein>
<accession>A0A438CVK0</accession>
<dbReference type="AlphaFoldDB" id="A0A438CVK0"/>
<evidence type="ECO:0000313" key="2">
    <source>
        <dbReference type="Proteomes" id="UP000288805"/>
    </source>
</evidence>
<evidence type="ECO:0000313" key="1">
    <source>
        <dbReference type="EMBL" id="RVW27235.1"/>
    </source>
</evidence>
<gene>
    <name evidence="1" type="ORF">CK203_107139</name>
</gene>
<proteinExistence type="predicted"/>